<organism evidence="1">
    <name type="scientific">Salmonella enterica subsp. enterica serovar Karamoja</name>
    <dbReference type="NCBI Taxonomy" id="2500153"/>
    <lineage>
        <taxon>Bacteria</taxon>
        <taxon>Pseudomonadati</taxon>
        <taxon>Pseudomonadota</taxon>
        <taxon>Gammaproteobacteria</taxon>
        <taxon>Enterobacterales</taxon>
        <taxon>Enterobacteriaceae</taxon>
        <taxon>Salmonella</taxon>
    </lineage>
</organism>
<accession>A0A3Q9MQG5</accession>
<dbReference type="RefSeq" id="WP_168445710.1">
    <property type="nucleotide sequence ID" value="NZ_CP034699.1"/>
</dbReference>
<geneLocation type="plasmid" evidence="1">
    <name>pRSE21</name>
</geneLocation>
<protein>
    <submittedName>
        <fullName evidence="1">Uncharacterized protein</fullName>
    </submittedName>
</protein>
<sequence>MSDLEPLQLRDNDFYKNTNPVIYEGYKCNCKKGWKLEDRFIVYKADREGVREVINNPVSANNLNELLDMAPTFLNDKLLISGGHTVVNLNNRFEISHEVERSAKFCIDYIIQSVKRMNVQPDFLMEINDFYMEKSDGNEIDGANEFRKLATSPYIIPKTINDYVISCNLNNSIQINSLYVSEKNMADRFKRHIKNRVNKEKYFMLKNNDVFIKSNDIEFCVVKDNKPTCAAGNAATFRAIRYKVSSNKIFDNYKSHIGVFPLCSLENVLNGYRAATIFYEDFNLPSLLVFFGRSCFE</sequence>
<gene>
    <name evidence="2" type="ORF">EL007_24785</name>
    <name evidence="1" type="ORF">ELZ88_24165</name>
</gene>
<proteinExistence type="predicted"/>
<geneLocation type="plasmid" evidence="2">
    <name>pRSE40</name>
</geneLocation>
<dbReference type="EMBL" id="CP034699">
    <property type="protein sequence ID" value="AZT44466.1"/>
    <property type="molecule type" value="Genomic_DNA"/>
</dbReference>
<dbReference type="AlphaFoldDB" id="A0A3Q9MQG5"/>
<evidence type="ECO:0000313" key="2">
    <source>
        <dbReference type="EMBL" id="AZT44466.1"/>
    </source>
</evidence>
<evidence type="ECO:0000313" key="1">
    <source>
        <dbReference type="EMBL" id="AZT39641.1"/>
    </source>
</evidence>
<name>A0A3Q9MQG5_SALET</name>
<reference evidence="1" key="1">
    <citation type="submission" date="2018-12" db="EMBL/GenBank/DDBJ databases">
        <title>Complete genome sequences of twenty non-typhoidal Salmonella isolates from Rwanda.</title>
        <authorList>
            <person name="Byukusenge M."/>
            <person name="Li L."/>
            <person name="Subhashinie K."/>
            <person name="Nzayirambaho M."/>
            <person name="Kuchipudi S.V."/>
            <person name="Jayarao B.M."/>
        </authorList>
    </citation>
    <scope>NUCLEOTIDE SEQUENCE</scope>
    <source>
        <strain evidence="1">RSE21</strain>
        <strain evidence="2">RSE40</strain>
        <plasmid evidence="1">pRSE21</plasmid>
        <plasmid evidence="2">pRSE40</plasmid>
    </source>
</reference>
<keyword evidence="1" id="KW-0614">Plasmid</keyword>
<dbReference type="EMBL" id="CP034710">
    <property type="protein sequence ID" value="AZT39641.1"/>
    <property type="molecule type" value="Genomic_DNA"/>
</dbReference>